<dbReference type="CDD" id="cd11291">
    <property type="entry name" value="gelsolin_S6_like"/>
    <property type="match status" value="1"/>
</dbReference>
<dbReference type="PANTHER" id="PTHR11977">
    <property type="entry name" value="VILLIN"/>
    <property type="match status" value="1"/>
</dbReference>
<dbReference type="Gene3D" id="3.40.20.10">
    <property type="entry name" value="Severin"/>
    <property type="match status" value="6"/>
</dbReference>
<dbReference type="Pfam" id="PF02209">
    <property type="entry name" value="VHP"/>
    <property type="match status" value="1"/>
</dbReference>
<evidence type="ECO:0000313" key="5">
    <source>
        <dbReference type="RefSeq" id="XP_012936181.1"/>
    </source>
</evidence>
<dbReference type="InterPro" id="IPR007122">
    <property type="entry name" value="Villin/Gelsolin"/>
</dbReference>
<dbReference type="SMART" id="SM00262">
    <property type="entry name" value="GEL"/>
    <property type="match status" value="6"/>
</dbReference>
<dbReference type="CDD" id="cd11288">
    <property type="entry name" value="gelsolin_S5_like"/>
    <property type="match status" value="1"/>
</dbReference>
<dbReference type="InterPro" id="IPR036886">
    <property type="entry name" value="Villin_headpiece_dom_sf"/>
</dbReference>
<dbReference type="SUPFAM" id="SSF47050">
    <property type="entry name" value="VHP, Villin headpiece domain"/>
    <property type="match status" value="1"/>
</dbReference>
<dbReference type="GeneID" id="101855413"/>
<feature type="domain" description="HP" evidence="3">
    <location>
        <begin position="745"/>
        <end position="808"/>
    </location>
</feature>
<protein>
    <submittedName>
        <fullName evidence="5">Advillin</fullName>
    </submittedName>
</protein>
<evidence type="ECO:0000256" key="2">
    <source>
        <dbReference type="ARBA" id="ARBA00022737"/>
    </source>
</evidence>
<organism evidence="4 5">
    <name type="scientific">Aplysia californica</name>
    <name type="common">California sea hare</name>
    <dbReference type="NCBI Taxonomy" id="6500"/>
    <lineage>
        <taxon>Eukaryota</taxon>
        <taxon>Metazoa</taxon>
        <taxon>Spiralia</taxon>
        <taxon>Lophotrochozoa</taxon>
        <taxon>Mollusca</taxon>
        <taxon>Gastropoda</taxon>
        <taxon>Heterobranchia</taxon>
        <taxon>Euthyneura</taxon>
        <taxon>Tectipleura</taxon>
        <taxon>Aplysiida</taxon>
        <taxon>Aplysioidea</taxon>
        <taxon>Aplysiidae</taxon>
        <taxon>Aplysia</taxon>
    </lineage>
</organism>
<evidence type="ECO:0000259" key="3">
    <source>
        <dbReference type="PROSITE" id="PS51089"/>
    </source>
</evidence>
<dbReference type="PROSITE" id="PS51089">
    <property type="entry name" value="HP"/>
    <property type="match status" value="1"/>
</dbReference>
<evidence type="ECO:0000256" key="1">
    <source>
        <dbReference type="ARBA" id="ARBA00008418"/>
    </source>
</evidence>
<dbReference type="CDD" id="cd11290">
    <property type="entry name" value="gelsolin_S1_like"/>
    <property type="match status" value="1"/>
</dbReference>
<dbReference type="PRINTS" id="PR00597">
    <property type="entry name" value="GELSOLIN"/>
</dbReference>
<dbReference type="InterPro" id="IPR007123">
    <property type="entry name" value="Gelsolin-like_dom"/>
</dbReference>
<proteinExistence type="inferred from homology"/>
<dbReference type="PANTHER" id="PTHR11977:SF123">
    <property type="entry name" value="GELSOLIN"/>
    <property type="match status" value="1"/>
</dbReference>
<dbReference type="Pfam" id="PF00626">
    <property type="entry name" value="Gelsolin"/>
    <property type="match status" value="6"/>
</dbReference>
<evidence type="ECO:0000313" key="4">
    <source>
        <dbReference type="Proteomes" id="UP000694888"/>
    </source>
</evidence>
<accession>A0ABM0ZWW7</accession>
<dbReference type="CDD" id="cd11289">
    <property type="entry name" value="gelsolin_S2_like"/>
    <property type="match status" value="1"/>
</dbReference>
<dbReference type="InterPro" id="IPR029006">
    <property type="entry name" value="ADF-H/Gelsolin-like_dom_sf"/>
</dbReference>
<sequence length="808" mass="92000">MSVDAAFKEAGQSVGLEIWRIEKLKVVAQEPKTYGEFYSGDSYIILNTKKKKNSPKLEWDLHFWLGKNTSQDEKGIAAYKTVELDDSLGGGPVQYREVQEHESKLFISYFKHGIKYLEGGVESGFKKVERGKYETRLMQCKGKRNIRVKQVELNVNSLNQGDVFILDCGLVIFVWNGPKSSKMERIKAAEAARRIKDEERGGKAAVRIIDEKWETDPAFFKALGSNGPIPAAEEAGDDQEFERVAQETTRLYRVSDATGELEVSEVGGKPLKREHLDSEDCFILDSGPSGIFVWVGRKCTRNEKQSAWKHATDFLSLRGYADWTPVTQLVEDGETPLFKQYFKSWPDRDAQAGMGHVHKKERIAAYSKEKFDSTVLHQRRKREEENLPDDGQGHVQIWRVEHNDLVPQPEDTYGIFYTGDCYIVLYTYRKSGRECYILYFWQGSKSTTDERGASAIYAQRMDDNDLHGAAVQVRVVQGREPEHFLRIFQGRMIIFLGGINNTEPDSAIRLFQIRGTNDFNTRAMQVLPRAAFLNSNDVFLIESDHSVIIWYGKGASPDECLLAKNLTGYLFPDRNTSDVIEVNEGAEEASFWALLGGQEPYASGRQLEGQLSDMPPRLFQCSNASGRFKVEEVVDFSQEDLVEDDVMILDTIDEVYVWVGNGANAIEKKESLQTAMEYIKSDPSGRNPDNTVILQIKQGLEPPAFTGHFMGWDPEKWSQGKTYEDLKRELGQENVGITTVQQELASYDQKHPYSELTKKLPPKGVDPAYKERYLSDEDFQTVFKMSYAQFSSLKQWKQLDLKKKMGLF</sequence>
<keyword evidence="4" id="KW-1185">Reference proteome</keyword>
<name>A0ABM0ZWW7_APLCA</name>
<reference evidence="5" key="1">
    <citation type="submission" date="2025-08" db="UniProtKB">
        <authorList>
            <consortium name="RefSeq"/>
        </authorList>
    </citation>
    <scope>IDENTIFICATION</scope>
</reference>
<dbReference type="Gene3D" id="1.10.950.10">
    <property type="entry name" value="Villin headpiece domain"/>
    <property type="match status" value="1"/>
</dbReference>
<dbReference type="InterPro" id="IPR003128">
    <property type="entry name" value="Villin_headpiece"/>
</dbReference>
<gene>
    <name evidence="5" type="primary">LOC101855413</name>
</gene>
<dbReference type="CDD" id="cd11293">
    <property type="entry name" value="gelsolin_S4_like"/>
    <property type="match status" value="1"/>
</dbReference>
<comment type="similarity">
    <text evidence="1">Belongs to the villin/gelsolin family.</text>
</comment>
<dbReference type="Proteomes" id="UP000694888">
    <property type="component" value="Unplaced"/>
</dbReference>
<dbReference type="SUPFAM" id="SSF55753">
    <property type="entry name" value="Actin depolymerizing proteins"/>
    <property type="match status" value="6"/>
</dbReference>
<keyword evidence="2" id="KW-0677">Repeat</keyword>
<dbReference type="CDD" id="cd11292">
    <property type="entry name" value="gelsolin_S3_like"/>
    <property type="match status" value="1"/>
</dbReference>
<dbReference type="SMART" id="SM00153">
    <property type="entry name" value="VHP"/>
    <property type="match status" value="1"/>
</dbReference>
<dbReference type="RefSeq" id="XP_012936181.1">
    <property type="nucleotide sequence ID" value="XM_013080727.2"/>
</dbReference>